<feature type="region of interest" description="Disordered" evidence="1">
    <location>
        <begin position="151"/>
        <end position="198"/>
    </location>
</feature>
<protein>
    <submittedName>
        <fullName evidence="2">Uncharacterized protein</fullName>
    </submittedName>
</protein>
<feature type="region of interest" description="Disordered" evidence="1">
    <location>
        <begin position="1"/>
        <end position="35"/>
    </location>
</feature>
<organism evidence="2 3">
    <name type="scientific">Anabarilius grahami</name>
    <name type="common">Kanglang fish</name>
    <name type="synonym">Barilius grahami</name>
    <dbReference type="NCBI Taxonomy" id="495550"/>
    <lineage>
        <taxon>Eukaryota</taxon>
        <taxon>Metazoa</taxon>
        <taxon>Chordata</taxon>
        <taxon>Craniata</taxon>
        <taxon>Vertebrata</taxon>
        <taxon>Euteleostomi</taxon>
        <taxon>Actinopterygii</taxon>
        <taxon>Neopterygii</taxon>
        <taxon>Teleostei</taxon>
        <taxon>Ostariophysi</taxon>
        <taxon>Cypriniformes</taxon>
        <taxon>Xenocyprididae</taxon>
        <taxon>Xenocypridinae</taxon>
        <taxon>Xenocypridinae incertae sedis</taxon>
        <taxon>Anabarilius</taxon>
    </lineage>
</organism>
<accession>A0A3N0YS76</accession>
<keyword evidence="3" id="KW-1185">Reference proteome</keyword>
<dbReference type="AlphaFoldDB" id="A0A3N0YS76"/>
<evidence type="ECO:0000256" key="1">
    <source>
        <dbReference type="SAM" id="MobiDB-lite"/>
    </source>
</evidence>
<name>A0A3N0YS76_ANAGA</name>
<sequence length="198" mass="22705">MIDIQNDTPEETFEIEEKRQQDDNRQKNQCNIDRSFNTIEDKQEYDITEKTEGIYRRTKSNRSSYKAYDAKTRYPAPATALTFPSTLANRNPSPPVSILPSFYGTSFGYRIRTTSEPCRSKTRSGKACDDNRFTRPMNDMRHTIEIKGNPCSLKTRAGAPVSPHPKIMSTDRGSQPHKMKTTKKFLWGPEGPQETKTM</sequence>
<feature type="compositionally biased region" description="Basic and acidic residues" evidence="1">
    <location>
        <begin position="15"/>
        <end position="26"/>
    </location>
</feature>
<dbReference type="EMBL" id="RJVU01027559">
    <property type="protein sequence ID" value="ROL49062.1"/>
    <property type="molecule type" value="Genomic_DNA"/>
</dbReference>
<dbReference type="OrthoDB" id="8916410at2759"/>
<evidence type="ECO:0000313" key="3">
    <source>
        <dbReference type="Proteomes" id="UP000281406"/>
    </source>
</evidence>
<gene>
    <name evidence="2" type="ORF">DPX16_16677</name>
</gene>
<comment type="caution">
    <text evidence="2">The sequence shown here is derived from an EMBL/GenBank/DDBJ whole genome shotgun (WGS) entry which is preliminary data.</text>
</comment>
<evidence type="ECO:0000313" key="2">
    <source>
        <dbReference type="EMBL" id="ROL49062.1"/>
    </source>
</evidence>
<reference evidence="2 3" key="1">
    <citation type="submission" date="2018-10" db="EMBL/GenBank/DDBJ databases">
        <title>Genome assembly for a Yunnan-Guizhou Plateau 3E fish, Anabarilius grahami (Regan), and its evolutionary and genetic applications.</title>
        <authorList>
            <person name="Jiang W."/>
        </authorList>
    </citation>
    <scope>NUCLEOTIDE SEQUENCE [LARGE SCALE GENOMIC DNA]</scope>
    <source>
        <strain evidence="2">AG-KIZ</strain>
        <tissue evidence="2">Muscle</tissue>
    </source>
</reference>
<dbReference type="Proteomes" id="UP000281406">
    <property type="component" value="Unassembled WGS sequence"/>
</dbReference>
<proteinExistence type="predicted"/>